<gene>
    <name evidence="1" type="ORF">ABQG75_22120</name>
</gene>
<organism evidence="1 2">
    <name type="scientific">Franconibacter daqui</name>
    <dbReference type="NCBI Taxonomy" id="2047724"/>
    <lineage>
        <taxon>Bacteria</taxon>
        <taxon>Pseudomonadati</taxon>
        <taxon>Pseudomonadota</taxon>
        <taxon>Gammaproteobacteria</taxon>
        <taxon>Enterobacterales</taxon>
        <taxon>Enterobacteriaceae</taxon>
        <taxon>Franconibacter</taxon>
    </lineage>
</organism>
<dbReference type="SUPFAM" id="SSF56796">
    <property type="entry name" value="Dehydroquinate synthase-like"/>
    <property type="match status" value="1"/>
</dbReference>
<reference evidence="1 2" key="1">
    <citation type="submission" date="2024-06" db="EMBL/GenBank/DDBJ databases">
        <title>Fanconibacter daqui strain Q02 whole shotgun sequencing project.</title>
        <authorList>
            <person name="Rodrigues J.W.A."/>
            <person name="Viana L.C."/>
            <person name="Vieira E.C."/>
            <person name="Souza F.O.L."/>
            <person name="Alegria O.C."/>
            <person name="Patroca S."/>
            <person name="Cruz A.C.R."/>
            <person name="Nunes A.R.C."/>
        </authorList>
    </citation>
    <scope>NUCLEOTIDE SEQUENCE [LARGE SCALE GENOMIC DNA]</scope>
    <source>
        <strain evidence="1 2">Q02</strain>
    </source>
</reference>
<dbReference type="Proteomes" id="UP001447374">
    <property type="component" value="Unassembled WGS sequence"/>
</dbReference>
<evidence type="ECO:0000313" key="2">
    <source>
        <dbReference type="Proteomes" id="UP001447374"/>
    </source>
</evidence>
<dbReference type="EMBL" id="JBEHGX010000117">
    <property type="protein sequence ID" value="MER0128391.1"/>
    <property type="molecule type" value="Genomic_DNA"/>
</dbReference>
<comment type="caution">
    <text evidence="1">The sequence shown here is derived from an EMBL/GenBank/DDBJ whole genome shotgun (WGS) entry which is preliminary data.</text>
</comment>
<dbReference type="Gene3D" id="1.20.1090.10">
    <property type="entry name" value="Dehydroquinate synthase-like - alpha domain"/>
    <property type="match status" value="1"/>
</dbReference>
<evidence type="ECO:0000313" key="1">
    <source>
        <dbReference type="EMBL" id="MER0128391.1"/>
    </source>
</evidence>
<proteinExistence type="predicted"/>
<protein>
    <submittedName>
        <fullName evidence="1">Maleylacetate reductase</fullName>
    </submittedName>
</protein>
<sequence length="65" mass="7236">VGMAIYRLNQSLNIPLALKDIGLPEQGPAEVARIICDSPYYNPRGYDYDELLDLLTKAYQGLPPV</sequence>
<accession>A0ABV1PUB3</accession>
<name>A0ABV1PUB3_9ENTR</name>
<feature type="non-terminal residue" evidence="1">
    <location>
        <position position="1"/>
    </location>
</feature>
<keyword evidence="2" id="KW-1185">Reference proteome</keyword>